<dbReference type="PANTHER" id="PTHR33164:SF67">
    <property type="entry name" value="TRANSCRIPTIONAL REGULATOR, MARR FAMILY"/>
    <property type="match status" value="1"/>
</dbReference>
<evidence type="ECO:0000313" key="3">
    <source>
        <dbReference type="EMBL" id="MBC1323083.1"/>
    </source>
</evidence>
<dbReference type="Proteomes" id="UP000219632">
    <property type="component" value="Unassembled WGS sequence"/>
</dbReference>
<organism evidence="3 6">
    <name type="scientific">Listeria welshimeri</name>
    <dbReference type="NCBI Taxonomy" id="1643"/>
    <lineage>
        <taxon>Bacteria</taxon>
        <taxon>Bacillati</taxon>
        <taxon>Bacillota</taxon>
        <taxon>Bacilli</taxon>
        <taxon>Bacillales</taxon>
        <taxon>Listeriaceae</taxon>
        <taxon>Listeria</taxon>
    </lineage>
</organism>
<feature type="domain" description="HTH marR-type" evidence="2">
    <location>
        <begin position="1"/>
        <end position="143"/>
    </location>
</feature>
<reference evidence="4 5" key="1">
    <citation type="submission" date="2017-09" db="EMBL/GenBank/DDBJ databases">
        <title>Draft Genomes of 144 Listeria Monocytogenes isolates from foods.</title>
        <authorList>
            <person name="Wu C.H."/>
            <person name="Ng J."/>
            <person name="Kiang D."/>
            <person name="Chen C.-Y."/>
            <person name="Frink S."/>
            <person name="Lafrades M."/>
            <person name="Morales C."/>
            <person name="Park P."/>
            <person name="Zwick M."/>
        </authorList>
    </citation>
    <scope>NUCLEOTIDE SEQUENCE [LARGE SCALE GENOMIC DNA]</scope>
    <source>
        <strain evidence="4 5">CDPHFDLB-F14M01633.75-2</strain>
    </source>
</reference>
<dbReference type="PROSITE" id="PS50995">
    <property type="entry name" value="HTH_MARR_2"/>
    <property type="match status" value="1"/>
</dbReference>
<sequence length="150" mass="17362">MEKQKVKQLIKSYQQTYIFAMTHIHQSISEISANTVDLSIEQFFVLREIAAYDGISATELAAALSVNKSAITPKLKRLVEKGYIRREKNHQDKRAVILTISEKGNNVYEECEKRLELLVNEWLEILGEEDSEHFFELFQKITNSVVQSKK</sequence>
<protein>
    <submittedName>
        <fullName evidence="3">MarR family transcriptional regulator</fullName>
    </submittedName>
</protein>
<name>A0A7X0W604_LISWE</name>
<dbReference type="InterPro" id="IPR036390">
    <property type="entry name" value="WH_DNA-bd_sf"/>
</dbReference>
<dbReference type="InterPro" id="IPR039422">
    <property type="entry name" value="MarR/SlyA-like"/>
</dbReference>
<dbReference type="GO" id="GO:0003700">
    <property type="term" value="F:DNA-binding transcription factor activity"/>
    <property type="evidence" value="ECO:0007669"/>
    <property type="project" value="InterPro"/>
</dbReference>
<dbReference type="Proteomes" id="UP000522007">
    <property type="component" value="Unassembled WGS sequence"/>
</dbReference>
<evidence type="ECO:0000313" key="6">
    <source>
        <dbReference type="Proteomes" id="UP000522007"/>
    </source>
</evidence>
<dbReference type="SUPFAM" id="SSF46785">
    <property type="entry name" value="Winged helix' DNA-binding domain"/>
    <property type="match status" value="1"/>
</dbReference>
<dbReference type="InterPro" id="IPR036388">
    <property type="entry name" value="WH-like_DNA-bd_sf"/>
</dbReference>
<dbReference type="GO" id="GO:0003677">
    <property type="term" value="F:DNA binding"/>
    <property type="evidence" value="ECO:0007669"/>
    <property type="project" value="UniProtKB-KW"/>
</dbReference>
<gene>
    <name evidence="4" type="ORF">AFZ32_01935</name>
    <name evidence="3" type="ORF">HB853_09015</name>
</gene>
<dbReference type="PRINTS" id="PR00598">
    <property type="entry name" value="HTHMARR"/>
</dbReference>
<comment type="caution">
    <text evidence="3">The sequence shown here is derived from an EMBL/GenBank/DDBJ whole genome shotgun (WGS) entry which is preliminary data.</text>
</comment>
<evidence type="ECO:0000313" key="5">
    <source>
        <dbReference type="Proteomes" id="UP000219632"/>
    </source>
</evidence>
<evidence type="ECO:0000256" key="1">
    <source>
        <dbReference type="ARBA" id="ARBA00023125"/>
    </source>
</evidence>
<dbReference type="EMBL" id="JAAROP010000008">
    <property type="protein sequence ID" value="MBC1323083.1"/>
    <property type="molecule type" value="Genomic_DNA"/>
</dbReference>
<dbReference type="Gene3D" id="1.10.10.10">
    <property type="entry name" value="Winged helix-like DNA-binding domain superfamily/Winged helix DNA-binding domain"/>
    <property type="match status" value="1"/>
</dbReference>
<dbReference type="AlphaFoldDB" id="A0A7X0W604"/>
<keyword evidence="5" id="KW-1185">Reference proteome</keyword>
<dbReference type="PANTHER" id="PTHR33164">
    <property type="entry name" value="TRANSCRIPTIONAL REGULATOR, MARR FAMILY"/>
    <property type="match status" value="1"/>
</dbReference>
<evidence type="ECO:0000313" key="4">
    <source>
        <dbReference type="EMBL" id="PDK42610.1"/>
    </source>
</evidence>
<reference evidence="3 6" key="2">
    <citation type="submission" date="2020-03" db="EMBL/GenBank/DDBJ databases">
        <title>Soil Listeria distribution.</title>
        <authorList>
            <person name="Liao J."/>
            <person name="Wiedmann M."/>
        </authorList>
    </citation>
    <scope>NUCLEOTIDE SEQUENCE [LARGE SCALE GENOMIC DNA]</scope>
    <source>
        <strain evidence="3 6">FSL L7-1829</strain>
    </source>
</reference>
<keyword evidence="1" id="KW-0238">DNA-binding</keyword>
<evidence type="ECO:0000259" key="2">
    <source>
        <dbReference type="PROSITE" id="PS50995"/>
    </source>
</evidence>
<proteinExistence type="predicted"/>
<dbReference type="RefSeq" id="WP_097349688.1">
    <property type="nucleotide sequence ID" value="NZ_CP151430.1"/>
</dbReference>
<dbReference type="Pfam" id="PF01047">
    <property type="entry name" value="MarR"/>
    <property type="match status" value="1"/>
</dbReference>
<dbReference type="SMART" id="SM00347">
    <property type="entry name" value="HTH_MARR"/>
    <property type="match status" value="1"/>
</dbReference>
<dbReference type="EMBL" id="NYPG01000001">
    <property type="protein sequence ID" value="PDK42610.1"/>
    <property type="molecule type" value="Genomic_DNA"/>
</dbReference>
<dbReference type="GO" id="GO:0006950">
    <property type="term" value="P:response to stress"/>
    <property type="evidence" value="ECO:0007669"/>
    <property type="project" value="TreeGrafter"/>
</dbReference>
<accession>A0A7X0W604</accession>
<dbReference type="InterPro" id="IPR000835">
    <property type="entry name" value="HTH_MarR-typ"/>
</dbReference>